<feature type="domain" description="Aminotransferase class I/classII large" evidence="8">
    <location>
        <begin position="30"/>
        <end position="397"/>
    </location>
</feature>
<dbReference type="InterPro" id="IPR015421">
    <property type="entry name" value="PyrdxlP-dep_Trfase_major"/>
</dbReference>
<sequence>MSFFEPAPRIPKDAIFALTAKYNGDPAPVKVNLGQGSYRDENGLPWALPAVRRARRRLTGPSLDHEYLPILGLPEFRSAVAELVFGSGAYGELRHRIASSQSLSGTGSLHLAGALIGNYSSLTRQVLVPEPTWSNHHLVFSSLGYRVRTFRYYNPDTKTLDIKSYLEALRSAEPDSVVLLHACAHNPTGCDPTREQWREIGGVVKERRLFPLFDAAYLGFRSGDFDEDAFAIRHFVNELGLEAAVAVSFAKNMGLYGERVGATLVVTKSPEVAQNCDSVLERLQRSEISNPPAYGAKIATEVLRDPLLRRMWFDDLRTMSDRIAAMRSALYNLLVENGAPGTWDHIVQQSGMFGFLGLPYSVVVQLRDRHHIYMADNSRISIAGLNESNVAHVARAITECLLLEEDSHSNKSEDTSPLAPHL</sequence>
<evidence type="ECO:0000256" key="7">
    <source>
        <dbReference type="RuleBase" id="RU000480"/>
    </source>
</evidence>
<dbReference type="EC" id="2.6.1.1" evidence="7"/>
<dbReference type="EMBL" id="KN846972">
    <property type="protein sequence ID" value="KIW79632.1"/>
    <property type="molecule type" value="Genomic_DNA"/>
</dbReference>
<name>A0A0D2EZ61_9EURO</name>
<evidence type="ECO:0000313" key="9">
    <source>
        <dbReference type="EMBL" id="KIW79632.1"/>
    </source>
</evidence>
<dbReference type="SUPFAM" id="SSF53383">
    <property type="entry name" value="PLP-dependent transferases"/>
    <property type="match status" value="1"/>
</dbReference>
<comment type="subunit">
    <text evidence="3 7">Homodimer.</text>
</comment>
<evidence type="ECO:0000256" key="3">
    <source>
        <dbReference type="ARBA" id="ARBA00011738"/>
    </source>
</evidence>
<dbReference type="GO" id="GO:0006532">
    <property type="term" value="P:aspartate biosynthetic process"/>
    <property type="evidence" value="ECO:0007669"/>
    <property type="project" value="TreeGrafter"/>
</dbReference>
<comment type="miscellaneous">
    <text evidence="7">In eukaryotes there are cytoplasmic, mitochondrial and chloroplastic isozymes.</text>
</comment>
<dbReference type="GO" id="GO:0004069">
    <property type="term" value="F:L-aspartate:2-oxoglutarate aminotransferase activity"/>
    <property type="evidence" value="ECO:0007669"/>
    <property type="project" value="UniProtKB-EC"/>
</dbReference>
<dbReference type="Pfam" id="PF00155">
    <property type="entry name" value="Aminotran_1_2"/>
    <property type="match status" value="1"/>
</dbReference>
<accession>A0A0D2EZ61</accession>
<keyword evidence="5 7" id="KW-0808">Transferase</keyword>
<dbReference type="Gene3D" id="3.90.1150.10">
    <property type="entry name" value="Aspartate Aminotransferase, domain 1"/>
    <property type="match status" value="1"/>
</dbReference>
<evidence type="ECO:0000256" key="2">
    <source>
        <dbReference type="ARBA" id="ARBA00007441"/>
    </source>
</evidence>
<evidence type="ECO:0000256" key="4">
    <source>
        <dbReference type="ARBA" id="ARBA00022576"/>
    </source>
</evidence>
<dbReference type="AlphaFoldDB" id="A0A0D2EZ61"/>
<evidence type="ECO:0000256" key="5">
    <source>
        <dbReference type="ARBA" id="ARBA00022679"/>
    </source>
</evidence>
<dbReference type="GO" id="GO:0030170">
    <property type="term" value="F:pyridoxal phosphate binding"/>
    <property type="evidence" value="ECO:0007669"/>
    <property type="project" value="InterPro"/>
</dbReference>
<evidence type="ECO:0000256" key="1">
    <source>
        <dbReference type="ARBA" id="ARBA00001933"/>
    </source>
</evidence>
<dbReference type="NCBIfam" id="NF006719">
    <property type="entry name" value="PRK09257.1"/>
    <property type="match status" value="1"/>
</dbReference>
<dbReference type="PANTHER" id="PTHR11879:SF55">
    <property type="entry name" value="GLUTAMATE OXALOACETATE TRANSAMINASE 1, ISOFORM B"/>
    <property type="match status" value="1"/>
</dbReference>
<keyword evidence="4 7" id="KW-0032">Aminotransferase</keyword>
<reference evidence="9 10" key="1">
    <citation type="submission" date="2015-01" db="EMBL/GenBank/DDBJ databases">
        <title>The Genome Sequence of Fonsecaea pedrosoi CBS 271.37.</title>
        <authorList>
            <consortium name="The Broad Institute Genomics Platform"/>
            <person name="Cuomo C."/>
            <person name="de Hoog S."/>
            <person name="Gorbushina A."/>
            <person name="Stielow B."/>
            <person name="Teixiera M."/>
            <person name="Abouelleil A."/>
            <person name="Chapman S.B."/>
            <person name="Priest M."/>
            <person name="Young S.K."/>
            <person name="Wortman J."/>
            <person name="Nusbaum C."/>
            <person name="Birren B."/>
        </authorList>
    </citation>
    <scope>NUCLEOTIDE SEQUENCE [LARGE SCALE GENOMIC DNA]</scope>
    <source>
        <strain evidence="9 10">CBS 271.37</strain>
    </source>
</reference>
<comment type="cofactor">
    <cofactor evidence="1">
        <name>pyridoxal 5'-phosphate</name>
        <dbReference type="ChEBI" id="CHEBI:597326"/>
    </cofactor>
</comment>
<dbReference type="STRING" id="1442368.A0A0D2EZ61"/>
<dbReference type="Gene3D" id="3.40.640.10">
    <property type="entry name" value="Type I PLP-dependent aspartate aminotransferase-like (Major domain)"/>
    <property type="match status" value="1"/>
</dbReference>
<dbReference type="InterPro" id="IPR000796">
    <property type="entry name" value="Asp_trans"/>
</dbReference>
<dbReference type="InterPro" id="IPR015424">
    <property type="entry name" value="PyrdxlP-dep_Trfase"/>
</dbReference>
<organism evidence="9 10">
    <name type="scientific">Fonsecaea pedrosoi CBS 271.37</name>
    <dbReference type="NCBI Taxonomy" id="1442368"/>
    <lineage>
        <taxon>Eukaryota</taxon>
        <taxon>Fungi</taxon>
        <taxon>Dikarya</taxon>
        <taxon>Ascomycota</taxon>
        <taxon>Pezizomycotina</taxon>
        <taxon>Eurotiomycetes</taxon>
        <taxon>Chaetothyriomycetidae</taxon>
        <taxon>Chaetothyriales</taxon>
        <taxon>Herpotrichiellaceae</taxon>
        <taxon>Fonsecaea</taxon>
    </lineage>
</organism>
<dbReference type="RefSeq" id="XP_013283440.1">
    <property type="nucleotide sequence ID" value="XM_013427986.1"/>
</dbReference>
<proteinExistence type="inferred from homology"/>
<comment type="catalytic activity">
    <reaction evidence="7">
        <text>L-aspartate + 2-oxoglutarate = oxaloacetate + L-glutamate</text>
        <dbReference type="Rhea" id="RHEA:21824"/>
        <dbReference type="ChEBI" id="CHEBI:16452"/>
        <dbReference type="ChEBI" id="CHEBI:16810"/>
        <dbReference type="ChEBI" id="CHEBI:29985"/>
        <dbReference type="ChEBI" id="CHEBI:29991"/>
        <dbReference type="EC" id="2.6.1.1"/>
    </reaction>
</comment>
<keyword evidence="6" id="KW-0663">Pyridoxal phosphate</keyword>
<evidence type="ECO:0000313" key="10">
    <source>
        <dbReference type="Proteomes" id="UP000053029"/>
    </source>
</evidence>
<keyword evidence="10" id="KW-1185">Reference proteome</keyword>
<dbReference type="InterPro" id="IPR004838">
    <property type="entry name" value="NHTrfase_class1_PyrdxlP-BS"/>
</dbReference>
<dbReference type="OrthoDB" id="6752799at2759"/>
<protein>
    <recommendedName>
        <fullName evidence="7">Aspartate aminotransferase</fullName>
        <ecNumber evidence="7">2.6.1.1</ecNumber>
    </recommendedName>
</protein>
<dbReference type="HOGENOM" id="CLU_032440_1_2_1"/>
<gene>
    <name evidence="9" type="ORF">Z517_06246</name>
</gene>
<comment type="similarity">
    <text evidence="2">Belongs to the class-I pyridoxal-phosphate-dependent aminotransferase family.</text>
</comment>
<dbReference type="VEuPathDB" id="FungiDB:Z517_06246"/>
<dbReference type="Proteomes" id="UP000053029">
    <property type="component" value="Unassembled WGS sequence"/>
</dbReference>
<dbReference type="GeneID" id="25305736"/>
<dbReference type="GO" id="GO:0005829">
    <property type="term" value="C:cytosol"/>
    <property type="evidence" value="ECO:0007669"/>
    <property type="project" value="TreeGrafter"/>
</dbReference>
<dbReference type="InterPro" id="IPR004839">
    <property type="entry name" value="Aminotransferase_I/II_large"/>
</dbReference>
<dbReference type="PANTHER" id="PTHR11879">
    <property type="entry name" value="ASPARTATE AMINOTRANSFERASE"/>
    <property type="match status" value="1"/>
</dbReference>
<dbReference type="PRINTS" id="PR00799">
    <property type="entry name" value="TRANSAMINASE"/>
</dbReference>
<dbReference type="InterPro" id="IPR015422">
    <property type="entry name" value="PyrdxlP-dep_Trfase_small"/>
</dbReference>
<dbReference type="PROSITE" id="PS00105">
    <property type="entry name" value="AA_TRANSFER_CLASS_1"/>
    <property type="match status" value="1"/>
</dbReference>
<dbReference type="CDD" id="cd00609">
    <property type="entry name" value="AAT_like"/>
    <property type="match status" value="1"/>
</dbReference>
<evidence type="ECO:0000259" key="8">
    <source>
        <dbReference type="Pfam" id="PF00155"/>
    </source>
</evidence>
<dbReference type="FunFam" id="3.40.640.10:FF:000066">
    <property type="entry name" value="Aspartate aminotransferase"/>
    <property type="match status" value="1"/>
</dbReference>
<evidence type="ECO:0000256" key="6">
    <source>
        <dbReference type="ARBA" id="ARBA00022898"/>
    </source>
</evidence>